<accession>A0ACC2GTP6</accession>
<gene>
    <name evidence="1" type="ORF">DPEC_G00110850</name>
</gene>
<protein>
    <submittedName>
        <fullName evidence="1">Uncharacterized protein</fullName>
    </submittedName>
</protein>
<evidence type="ECO:0000313" key="2">
    <source>
        <dbReference type="Proteomes" id="UP001157502"/>
    </source>
</evidence>
<dbReference type="EMBL" id="CM055736">
    <property type="protein sequence ID" value="KAJ8006788.1"/>
    <property type="molecule type" value="Genomic_DNA"/>
</dbReference>
<sequence>MEYYKAIWWLTVVVALLSQGSHSQLDVCGLPPLNTRIVGGQTATSGSWPWQVSIQSSGSHFCGGSLINNQWVLTAAHCFSSPHPSLTVVLGLQNLQGSNLNSLTLSVSQIIVNPNYNSQTNDNDLCLLQLSSTVTFNNFIQPVCLAASDSTFYTGTTSWVTGWGTTSFEGPLSNSLQEVSVPVVGNRECNCDYGVGSITNNMICAGLSAGGKDSCQGDSGGPMMSKQSGRWIQSGIVSFGNKCAQANKPGVYARVSQYQTWINSLISTNQPGFVPFCSSGTDSDLSFTCLGLPAATPSTSTTCTTVVCGNAPLNSGVDAGTSLATAGLWPWIASLQTNGVHVCGGTLVSLDSVMSDAGCVSSQPNASQWTVILGRLNQNAINPNEVKLNVINITMSHQTGNNLAILRLTTRPTLSNYIQPICLDQGTNTFSRGAPCWVAGWATGQGVLQQNQTSVVDCFNVSSTNSICTGAVTLLQGHVGGPLMCQQGSSWFQTAVLTLPSNSNNSPSSTNSTNSNNSPSSTNSTSSTNITSSPNITNIVAKRRRRDVRANTIQVFTKIYNFNTFLIETLGSLLSPLPKTNPTNPPNTTTGFVVGTSGVTHGYPSTLLLWLSPVLLLSWL</sequence>
<organism evidence="1 2">
    <name type="scientific">Dallia pectoralis</name>
    <name type="common">Alaska blackfish</name>
    <dbReference type="NCBI Taxonomy" id="75939"/>
    <lineage>
        <taxon>Eukaryota</taxon>
        <taxon>Metazoa</taxon>
        <taxon>Chordata</taxon>
        <taxon>Craniata</taxon>
        <taxon>Vertebrata</taxon>
        <taxon>Euteleostomi</taxon>
        <taxon>Actinopterygii</taxon>
        <taxon>Neopterygii</taxon>
        <taxon>Teleostei</taxon>
        <taxon>Protacanthopterygii</taxon>
        <taxon>Esociformes</taxon>
        <taxon>Umbridae</taxon>
        <taxon>Dallia</taxon>
    </lineage>
</organism>
<keyword evidence="2" id="KW-1185">Reference proteome</keyword>
<proteinExistence type="predicted"/>
<dbReference type="Proteomes" id="UP001157502">
    <property type="component" value="Chromosome 9"/>
</dbReference>
<evidence type="ECO:0000313" key="1">
    <source>
        <dbReference type="EMBL" id="KAJ8006788.1"/>
    </source>
</evidence>
<reference evidence="1" key="1">
    <citation type="submission" date="2021-05" db="EMBL/GenBank/DDBJ databases">
        <authorList>
            <person name="Pan Q."/>
            <person name="Jouanno E."/>
            <person name="Zahm M."/>
            <person name="Klopp C."/>
            <person name="Cabau C."/>
            <person name="Louis A."/>
            <person name="Berthelot C."/>
            <person name="Parey E."/>
            <person name="Roest Crollius H."/>
            <person name="Montfort J."/>
            <person name="Robinson-Rechavi M."/>
            <person name="Bouchez O."/>
            <person name="Lampietro C."/>
            <person name="Lopez Roques C."/>
            <person name="Donnadieu C."/>
            <person name="Postlethwait J."/>
            <person name="Bobe J."/>
            <person name="Dillon D."/>
            <person name="Chandos A."/>
            <person name="von Hippel F."/>
            <person name="Guiguen Y."/>
        </authorList>
    </citation>
    <scope>NUCLEOTIDE SEQUENCE</scope>
    <source>
        <strain evidence="1">YG-Jan2019</strain>
    </source>
</reference>
<comment type="caution">
    <text evidence="1">The sequence shown here is derived from an EMBL/GenBank/DDBJ whole genome shotgun (WGS) entry which is preliminary data.</text>
</comment>
<name>A0ACC2GTP6_DALPE</name>